<feature type="domain" description="NAD(P)-binding" evidence="1">
    <location>
        <begin position="7"/>
        <end position="168"/>
    </location>
</feature>
<organism evidence="2 3">
    <name type="scientific">Actinorhabdospora filicis</name>
    <dbReference type="NCBI Taxonomy" id="1785913"/>
    <lineage>
        <taxon>Bacteria</taxon>
        <taxon>Bacillati</taxon>
        <taxon>Actinomycetota</taxon>
        <taxon>Actinomycetes</taxon>
        <taxon>Micromonosporales</taxon>
        <taxon>Micromonosporaceae</taxon>
        <taxon>Actinorhabdospora</taxon>
    </lineage>
</organism>
<name>A0A9W6SHF6_9ACTN</name>
<dbReference type="InterPro" id="IPR016040">
    <property type="entry name" value="NAD(P)-bd_dom"/>
</dbReference>
<dbReference type="EMBL" id="BSTX01000001">
    <property type="protein sequence ID" value="GLZ75526.1"/>
    <property type="molecule type" value="Genomic_DNA"/>
</dbReference>
<dbReference type="AlphaFoldDB" id="A0A9W6SHF6"/>
<sequence length="260" mass="27242">MTFLVTGARGGVARAVITRLTEAGHAVRTASASPDAGADVVLDINDPASLDAALDGVAGAFVYAFHGGGQNFADAAKRVGVPKLAMLSSIAAAFPSNPIGDNHLRTERPLQDTGIPLAILRPGAFATNALGWAPGIREDRRALVAFPNIQMNPIHEGDMADVAVAALTGDLTGIVPLGGPESLPQYRQVELIGEALGEKIEIVELTLEQARETLYPPVFEMWSKMDDSPAPTGPLSQDVTGVPSRSFAQWAADHVADYRG</sequence>
<dbReference type="Pfam" id="PF13460">
    <property type="entry name" value="NAD_binding_10"/>
    <property type="match status" value="1"/>
</dbReference>
<accession>A0A9W6SHF6</accession>
<dbReference type="Gene3D" id="3.40.50.720">
    <property type="entry name" value="NAD(P)-binding Rossmann-like Domain"/>
    <property type="match status" value="1"/>
</dbReference>
<dbReference type="PANTHER" id="PTHR43162:SF1">
    <property type="entry name" value="PRESTALK A DIFFERENTIATION PROTEIN A"/>
    <property type="match status" value="1"/>
</dbReference>
<evidence type="ECO:0000313" key="2">
    <source>
        <dbReference type="EMBL" id="GLZ75526.1"/>
    </source>
</evidence>
<protein>
    <submittedName>
        <fullName evidence="2">Nucleotide-diphosphate-sugar epimerase</fullName>
    </submittedName>
</protein>
<evidence type="ECO:0000259" key="1">
    <source>
        <dbReference type="Pfam" id="PF13460"/>
    </source>
</evidence>
<reference evidence="2" key="1">
    <citation type="submission" date="2023-03" db="EMBL/GenBank/DDBJ databases">
        <title>Actinorhabdospora filicis NBRC 111898.</title>
        <authorList>
            <person name="Ichikawa N."/>
            <person name="Sato H."/>
            <person name="Tonouchi N."/>
        </authorList>
    </citation>
    <scope>NUCLEOTIDE SEQUENCE</scope>
    <source>
        <strain evidence="2">NBRC 111898</strain>
    </source>
</reference>
<proteinExistence type="predicted"/>
<dbReference type="InterPro" id="IPR051604">
    <property type="entry name" value="Ergot_Alk_Oxidoreductase"/>
</dbReference>
<gene>
    <name evidence="2" type="ORF">Afil01_03330</name>
</gene>
<dbReference type="InterPro" id="IPR036291">
    <property type="entry name" value="NAD(P)-bd_dom_sf"/>
</dbReference>
<dbReference type="Proteomes" id="UP001165079">
    <property type="component" value="Unassembled WGS sequence"/>
</dbReference>
<dbReference type="SUPFAM" id="SSF51735">
    <property type="entry name" value="NAD(P)-binding Rossmann-fold domains"/>
    <property type="match status" value="1"/>
</dbReference>
<keyword evidence="3" id="KW-1185">Reference proteome</keyword>
<comment type="caution">
    <text evidence="2">The sequence shown here is derived from an EMBL/GenBank/DDBJ whole genome shotgun (WGS) entry which is preliminary data.</text>
</comment>
<dbReference type="RefSeq" id="WP_285660763.1">
    <property type="nucleotide sequence ID" value="NZ_BSTX01000001.1"/>
</dbReference>
<dbReference type="PANTHER" id="PTHR43162">
    <property type="match status" value="1"/>
</dbReference>
<evidence type="ECO:0000313" key="3">
    <source>
        <dbReference type="Proteomes" id="UP001165079"/>
    </source>
</evidence>